<dbReference type="EMBL" id="CM000950">
    <property type="protein sequence ID" value="EDY65238.1"/>
    <property type="molecule type" value="Genomic_DNA"/>
</dbReference>
<organism evidence="2 3">
    <name type="scientific">Streptomyces pristinaespiralis (strain ATCC 25486 / DSM 40338 / CBS 914.69 / JCM 4507 / KCC S-0507 / NBRC 13074 / NRRL 2958 / 5647)</name>
    <dbReference type="NCBI Taxonomy" id="457429"/>
    <lineage>
        <taxon>Bacteria</taxon>
        <taxon>Bacillati</taxon>
        <taxon>Actinomycetota</taxon>
        <taxon>Actinomycetes</taxon>
        <taxon>Kitasatosporales</taxon>
        <taxon>Streptomycetaceae</taxon>
        <taxon>Streptomyces</taxon>
    </lineage>
</organism>
<reference evidence="3" key="2">
    <citation type="submission" date="2009-10" db="EMBL/GenBank/DDBJ databases">
        <title>The genome sequence of Streptomyces pristinaespiralis strain ATCC 25486.</title>
        <authorList>
            <consortium name="The Broad Institute Genome Sequencing Platform"/>
            <consortium name="Broad Institute Microbial Sequencing Center"/>
            <person name="Fischbach M."/>
            <person name="Godfrey P."/>
            <person name="Ward D."/>
            <person name="Young S."/>
            <person name="Zeng Q."/>
            <person name="Koehrsen M."/>
            <person name="Alvarado L."/>
            <person name="Berlin A.M."/>
            <person name="Bochicchio J."/>
            <person name="Borenstein D."/>
            <person name="Chapman S.B."/>
            <person name="Chen Z."/>
            <person name="Engels R."/>
            <person name="Freedman E."/>
            <person name="Gellesch M."/>
            <person name="Goldberg J."/>
            <person name="Griggs A."/>
            <person name="Gujja S."/>
            <person name="Heilman E.R."/>
            <person name="Heiman D.I."/>
            <person name="Hepburn T.A."/>
            <person name="Howarth C."/>
            <person name="Jen D."/>
            <person name="Larson L."/>
            <person name="Lewis B."/>
            <person name="Mehta T."/>
            <person name="Park D."/>
            <person name="Pearson M."/>
            <person name="Richards J."/>
            <person name="Roberts A."/>
            <person name="Saif S."/>
            <person name="Shea T.D."/>
            <person name="Shenoy N."/>
            <person name="Sisk P."/>
            <person name="Stolte C."/>
            <person name="Sykes S.N."/>
            <person name="Thomson T."/>
            <person name="Walk T."/>
            <person name="White J."/>
            <person name="Yandava C."/>
            <person name="Straight P."/>
            <person name="Clardy J."/>
            <person name="Hung D."/>
            <person name="Kolter R."/>
            <person name="Mekalanos J."/>
            <person name="Walker S."/>
            <person name="Walsh C.T."/>
            <person name="Wieland-Brown L.C."/>
            <person name="Haas B."/>
            <person name="Nusbaum C."/>
            <person name="Birren B."/>
        </authorList>
    </citation>
    <scope>NUCLEOTIDE SEQUENCE [LARGE SCALE GENOMIC DNA]</scope>
    <source>
        <strain evidence="3">ATCC 25486 / DSM 40338 / CBS 914.69 / JCM 4507 / NBRC 13074 / NRRL 2958 / 5647</strain>
    </source>
</reference>
<reference evidence="3" key="1">
    <citation type="submission" date="2008-02" db="EMBL/GenBank/DDBJ databases">
        <authorList>
            <consortium name="The Broad Institute Genome Sequencing Platform"/>
            <person name="Fischbach M."/>
            <person name="Ward D."/>
            <person name="Young S."/>
            <person name="Jaffe D."/>
            <person name="Gnerre S."/>
            <person name="Berlin A."/>
            <person name="Heiman D."/>
            <person name="Hepburn T."/>
            <person name="Sykes S."/>
            <person name="Alvarado L."/>
            <person name="Kodira C.D."/>
            <person name="Straight P."/>
            <person name="Clardy J."/>
            <person name="Hung D."/>
            <person name="Kolter R."/>
            <person name="Mekalanos J."/>
            <person name="Walker S."/>
            <person name="Walsh C.T."/>
            <person name="Lander E."/>
            <person name="Galagan J."/>
            <person name="Nusbaum C."/>
            <person name="Birren B."/>
        </authorList>
    </citation>
    <scope>NUCLEOTIDE SEQUENCE [LARGE SCALE GENOMIC DNA]</scope>
    <source>
        <strain evidence="3">ATCC 25486 / DSM 40338 / CBS 914.69 / JCM 4507 / NBRC 13074 / NRRL 2958 / 5647</strain>
    </source>
</reference>
<evidence type="ECO:0008006" key="4">
    <source>
        <dbReference type="Google" id="ProtNLM"/>
    </source>
</evidence>
<dbReference type="InterPro" id="IPR051781">
    <property type="entry name" value="Metallo-dep_Hydrolase"/>
</dbReference>
<protein>
    <recommendedName>
        <fullName evidence="4">Hydrolase</fullName>
    </recommendedName>
</protein>
<dbReference type="PANTHER" id="PTHR43135:SF3">
    <property type="entry name" value="ALPHA-D-RIBOSE 1-METHYLPHOSPHONATE 5-TRIPHOSPHATE DIPHOSPHATASE"/>
    <property type="match status" value="1"/>
</dbReference>
<dbReference type="HOGENOM" id="CLU_595689_0_0_11"/>
<name>B5HEH7_STRE2</name>
<feature type="region of interest" description="Disordered" evidence="1">
    <location>
        <begin position="1"/>
        <end position="21"/>
    </location>
</feature>
<gene>
    <name evidence="2" type="ORF">SSDG_03562</name>
</gene>
<dbReference type="InterPro" id="IPR032466">
    <property type="entry name" value="Metal_Hydrolase"/>
</dbReference>
<proteinExistence type="predicted"/>
<evidence type="ECO:0000313" key="2">
    <source>
        <dbReference type="EMBL" id="EDY65238.1"/>
    </source>
</evidence>
<evidence type="ECO:0000256" key="1">
    <source>
        <dbReference type="SAM" id="MobiDB-lite"/>
    </source>
</evidence>
<evidence type="ECO:0000313" key="3">
    <source>
        <dbReference type="Proteomes" id="UP000002805"/>
    </source>
</evidence>
<dbReference type="PANTHER" id="PTHR43135">
    <property type="entry name" value="ALPHA-D-RIBOSE 1-METHYLPHOSPHONATE 5-TRIPHOSPHATE DIPHOSPHATASE"/>
    <property type="match status" value="1"/>
</dbReference>
<keyword evidence="3" id="KW-1185">Reference proteome</keyword>
<dbReference type="Gene3D" id="3.20.20.140">
    <property type="entry name" value="Metal-dependent hydrolases"/>
    <property type="match status" value="1"/>
</dbReference>
<dbReference type="AlphaFoldDB" id="B5HEH7"/>
<accession>B5HEH7</accession>
<dbReference type="eggNOG" id="COG1228">
    <property type="taxonomic scope" value="Bacteria"/>
</dbReference>
<dbReference type="SUPFAM" id="SSF51556">
    <property type="entry name" value="Metallo-dependent hydrolases"/>
    <property type="match status" value="1"/>
</dbReference>
<sequence length="459" mass="50030">MRGGPRRHRPADEGRRGPMSATVYRQAPPATLRGVAVPALDDEALFDVTTEDGVFTRIEPSGTRHGGETELWPGYTETHAHVSLPANWDDTVDDPRIVALQYLYHGVTHVVDMFGFPLVSDAWEAGSRTSPWPYPEIAHCGYAVTAMTNAAGLRGHGVEFPAPVHMLAVEADLDHALRTNSERGGTFLKVMFTDGTEQPGTPVRFSRLSERVLKFTARIAAERGITAVIDCNTLQETLWAYDCGFRLFAHSVRDRTLDAADWKRLEGARFVSTLAGLSPMVMTREEFLADYGREGFAETQDRGNLDFVEGIEKPFGIEYGCQETRTAALADMRRNALTALRHGNLLVGTDSGNTGAYHGYSLLSELELLRGDDASVTEALRRQATVGGRRYFDELRGDTSGAGPLRPGAQATYNLHAPGRPLTALPLSTVVQGVPVDRPAVARAIADLRATESKGKVAL</sequence>
<dbReference type="Proteomes" id="UP000002805">
    <property type="component" value="Chromosome"/>
</dbReference>